<dbReference type="SUPFAM" id="SSF46689">
    <property type="entry name" value="Homeodomain-like"/>
    <property type="match status" value="1"/>
</dbReference>
<dbReference type="InterPro" id="IPR041347">
    <property type="entry name" value="MftR_C"/>
</dbReference>
<keyword evidence="1" id="KW-0805">Transcription regulation</keyword>
<evidence type="ECO:0000256" key="1">
    <source>
        <dbReference type="ARBA" id="ARBA00023015"/>
    </source>
</evidence>
<dbReference type="InterPro" id="IPR009057">
    <property type="entry name" value="Homeodomain-like_sf"/>
</dbReference>
<dbReference type="PRINTS" id="PR00455">
    <property type="entry name" value="HTHTETR"/>
</dbReference>
<keyword evidence="8" id="KW-1185">Reference proteome</keyword>
<evidence type="ECO:0000256" key="2">
    <source>
        <dbReference type="ARBA" id="ARBA00023125"/>
    </source>
</evidence>
<evidence type="ECO:0000313" key="7">
    <source>
        <dbReference type="EMBL" id="MFC7344343.1"/>
    </source>
</evidence>
<evidence type="ECO:0000256" key="5">
    <source>
        <dbReference type="SAM" id="MobiDB-lite"/>
    </source>
</evidence>
<gene>
    <name evidence="7" type="ORF">ACFQRI_23280</name>
</gene>
<protein>
    <submittedName>
        <fullName evidence="7">TetR/AcrR family transcriptional regulator</fullName>
    </submittedName>
</protein>
<dbReference type="Proteomes" id="UP001596504">
    <property type="component" value="Unassembled WGS sequence"/>
</dbReference>
<dbReference type="EMBL" id="JBHTCJ010000015">
    <property type="protein sequence ID" value="MFC7344343.1"/>
    <property type="molecule type" value="Genomic_DNA"/>
</dbReference>
<dbReference type="Pfam" id="PF17754">
    <property type="entry name" value="TetR_C_14"/>
    <property type="match status" value="1"/>
</dbReference>
<dbReference type="InterPro" id="IPR001647">
    <property type="entry name" value="HTH_TetR"/>
</dbReference>
<feature type="region of interest" description="Disordered" evidence="5">
    <location>
        <begin position="1"/>
        <end position="22"/>
    </location>
</feature>
<comment type="caution">
    <text evidence="7">The sequence shown here is derived from an EMBL/GenBank/DDBJ whole genome shotgun (WGS) entry which is preliminary data.</text>
</comment>
<organism evidence="7 8">
    <name type="scientific">Saccharopolyspora griseoalba</name>
    <dbReference type="NCBI Taxonomy" id="1431848"/>
    <lineage>
        <taxon>Bacteria</taxon>
        <taxon>Bacillati</taxon>
        <taxon>Actinomycetota</taxon>
        <taxon>Actinomycetes</taxon>
        <taxon>Pseudonocardiales</taxon>
        <taxon>Pseudonocardiaceae</taxon>
        <taxon>Saccharopolyspora</taxon>
    </lineage>
</organism>
<dbReference type="Pfam" id="PF00440">
    <property type="entry name" value="TetR_N"/>
    <property type="match status" value="1"/>
</dbReference>
<evidence type="ECO:0000259" key="6">
    <source>
        <dbReference type="PROSITE" id="PS50977"/>
    </source>
</evidence>
<feature type="DNA-binding region" description="H-T-H motif" evidence="4">
    <location>
        <begin position="47"/>
        <end position="66"/>
    </location>
</feature>
<proteinExistence type="predicted"/>
<keyword evidence="3" id="KW-0804">Transcription</keyword>
<dbReference type="PANTHER" id="PTHR30055">
    <property type="entry name" value="HTH-TYPE TRANSCRIPTIONAL REGULATOR RUTR"/>
    <property type="match status" value="1"/>
</dbReference>
<sequence length="215" mass="23602">MTAEHDTHAPERQGRRAMSETRRNLQRMEIARAAVRLFREQGVAETSGEQIAASVGLSVRTLWRYFRNKESCVEPLLARAVDALVDTLKGWPADRPLEDYLLAGEPPEHADADAEAALAVVRMSHEEPALRAIWLATHERAESVLAELVAVRLDRSPGDLVVRVQAATINAALRLTLEDLAIADCTRGHVMDDGPARFSEAIRAATHGVLGGRTM</sequence>
<feature type="domain" description="HTH tetR-type" evidence="6">
    <location>
        <begin position="24"/>
        <end position="84"/>
    </location>
</feature>
<evidence type="ECO:0000313" key="8">
    <source>
        <dbReference type="Proteomes" id="UP001596504"/>
    </source>
</evidence>
<dbReference type="RefSeq" id="WP_380672038.1">
    <property type="nucleotide sequence ID" value="NZ_JBHTCJ010000015.1"/>
</dbReference>
<evidence type="ECO:0000256" key="3">
    <source>
        <dbReference type="ARBA" id="ARBA00023163"/>
    </source>
</evidence>
<dbReference type="PROSITE" id="PS50977">
    <property type="entry name" value="HTH_TETR_2"/>
    <property type="match status" value="1"/>
</dbReference>
<accession>A0ABW2LPE7</accession>
<name>A0ABW2LPE7_9PSEU</name>
<keyword evidence="2 4" id="KW-0238">DNA-binding</keyword>
<dbReference type="Gene3D" id="1.10.357.10">
    <property type="entry name" value="Tetracycline Repressor, domain 2"/>
    <property type="match status" value="1"/>
</dbReference>
<reference evidence="8" key="1">
    <citation type="journal article" date="2019" name="Int. J. Syst. Evol. Microbiol.">
        <title>The Global Catalogue of Microorganisms (GCM) 10K type strain sequencing project: providing services to taxonomists for standard genome sequencing and annotation.</title>
        <authorList>
            <consortium name="The Broad Institute Genomics Platform"/>
            <consortium name="The Broad Institute Genome Sequencing Center for Infectious Disease"/>
            <person name="Wu L."/>
            <person name="Ma J."/>
        </authorList>
    </citation>
    <scope>NUCLEOTIDE SEQUENCE [LARGE SCALE GENOMIC DNA]</scope>
    <source>
        <strain evidence="8">WLHS5</strain>
    </source>
</reference>
<dbReference type="PANTHER" id="PTHR30055:SF238">
    <property type="entry name" value="MYCOFACTOCIN BIOSYNTHESIS TRANSCRIPTIONAL REGULATOR MFTR-RELATED"/>
    <property type="match status" value="1"/>
</dbReference>
<dbReference type="InterPro" id="IPR050109">
    <property type="entry name" value="HTH-type_TetR-like_transc_reg"/>
</dbReference>
<evidence type="ECO:0000256" key="4">
    <source>
        <dbReference type="PROSITE-ProRule" id="PRU00335"/>
    </source>
</evidence>